<name>A0A1I0ADQ4_9FIRM</name>
<keyword evidence="7" id="KW-1185">Reference proteome</keyword>
<evidence type="ECO:0000256" key="1">
    <source>
        <dbReference type="ARBA" id="ARBA00023224"/>
    </source>
</evidence>
<dbReference type="Gene3D" id="1.10.287.950">
    <property type="entry name" value="Methyl-accepting chemotaxis protein"/>
    <property type="match status" value="1"/>
</dbReference>
<sequence>MKISTKINLWIIILLSMFLVAMLGVLSNITHQVAKQRGSIQSEMKKEINKKVEEELMNLAQTASKYTINLETEIERSMLNAAFLLKEKDKNSSHKLTNRELELLKDKTGMSEVLLTDKDANVTQATDKSALGLSLYNIQIYKIQKELKQLMTGKMEYNISPLVMKSETGEVYKFISLSRTDQVGILETAVSADGIERYLGNCITESNGIEEIHLFDSSGLVLTSNTSKEKSSTLKKGSTVKKEEVSKLFQNSKDITVHYENKSAEIYYPVIRDSVVKYVLYLKIKTTGYLNIEDMIRNTFQAIGHKVNYMERVAMLVLILISGVMIAMLFSVVSKNLNPLRNVNGVLESIAAGDDLVKIEKTKNKDFIRIYENLELVIKRYMKTISSIKENVQAMEALQEVHKQDMGQISQAINQVHEDMSENSQCIQAENKEVYNTSSIMDEMIGKLEHVNQMADTLSVETETMGDKAEKSVGSLDNIKKVTGKLEGKVRENNQQIELLHSQSQKINDITNLISEITSQTDLLALNASIEAARAGEHGKGFAVVASEIQKLAGESGKAANDINDIVCEILRGIQKTEEGSGEQIRIIQDSKTDIETAIKDITELIQSTLHLGTFMKEVAEEIILLSESGNTVRSKFKLLESFSSQNAAKIQNTQANMNTVEQALYHIQENLEQISNNIREMQ</sequence>
<reference evidence="6 7" key="1">
    <citation type="submission" date="2016-10" db="EMBL/GenBank/DDBJ databases">
        <authorList>
            <person name="de Groot N.N."/>
        </authorList>
    </citation>
    <scope>NUCLEOTIDE SEQUENCE [LARGE SCALE GENOMIC DNA]</scope>
    <source>
        <strain evidence="6 7">DSM 1801</strain>
    </source>
</reference>
<evidence type="ECO:0000256" key="4">
    <source>
        <dbReference type="SAM" id="Phobius"/>
    </source>
</evidence>
<evidence type="ECO:0000313" key="7">
    <source>
        <dbReference type="Proteomes" id="UP000199800"/>
    </source>
</evidence>
<dbReference type="InterPro" id="IPR004089">
    <property type="entry name" value="MCPsignal_dom"/>
</dbReference>
<dbReference type="Proteomes" id="UP000199800">
    <property type="component" value="Unassembled WGS sequence"/>
</dbReference>
<dbReference type="STRING" id="29364.SAMN04487772_105104"/>
<feature type="transmembrane region" description="Helical" evidence="4">
    <location>
        <begin position="313"/>
        <end position="333"/>
    </location>
</feature>
<organism evidence="6 7">
    <name type="scientific">[Clostridium] polysaccharolyticum</name>
    <dbReference type="NCBI Taxonomy" id="29364"/>
    <lineage>
        <taxon>Bacteria</taxon>
        <taxon>Bacillati</taxon>
        <taxon>Bacillota</taxon>
        <taxon>Clostridia</taxon>
        <taxon>Lachnospirales</taxon>
        <taxon>Lachnospiraceae</taxon>
    </lineage>
</organism>
<dbReference type="GO" id="GO:0007165">
    <property type="term" value="P:signal transduction"/>
    <property type="evidence" value="ECO:0007669"/>
    <property type="project" value="UniProtKB-KW"/>
</dbReference>
<keyword evidence="4" id="KW-0812">Transmembrane</keyword>
<evidence type="ECO:0000256" key="2">
    <source>
        <dbReference type="PROSITE-ProRule" id="PRU00284"/>
    </source>
</evidence>
<dbReference type="PROSITE" id="PS50111">
    <property type="entry name" value="CHEMOTAXIS_TRANSDUC_2"/>
    <property type="match status" value="1"/>
</dbReference>
<dbReference type="InterPro" id="IPR018247">
    <property type="entry name" value="EF_Hand_1_Ca_BS"/>
</dbReference>
<feature type="coiled-coil region" evidence="3">
    <location>
        <begin position="371"/>
        <end position="398"/>
    </location>
</feature>
<protein>
    <submittedName>
        <fullName evidence="6">Methyl-accepting chemotaxis protein</fullName>
    </submittedName>
</protein>
<dbReference type="EMBL" id="FOHN01000005">
    <property type="protein sequence ID" value="SES92386.1"/>
    <property type="molecule type" value="Genomic_DNA"/>
</dbReference>
<feature type="transmembrane region" description="Helical" evidence="4">
    <location>
        <begin position="7"/>
        <end position="26"/>
    </location>
</feature>
<keyword evidence="4" id="KW-0472">Membrane</keyword>
<proteinExistence type="predicted"/>
<gene>
    <name evidence="6" type="ORF">SAMN04487772_105104</name>
</gene>
<dbReference type="SMART" id="SM00283">
    <property type="entry name" value="MA"/>
    <property type="match status" value="1"/>
</dbReference>
<dbReference type="AlphaFoldDB" id="A0A1I0ADQ4"/>
<evidence type="ECO:0000259" key="5">
    <source>
        <dbReference type="PROSITE" id="PS50111"/>
    </source>
</evidence>
<keyword evidence="1 2" id="KW-0807">Transducer</keyword>
<accession>A0A1I0ADQ4</accession>
<dbReference type="PANTHER" id="PTHR32089">
    <property type="entry name" value="METHYL-ACCEPTING CHEMOTAXIS PROTEIN MCPB"/>
    <property type="match status" value="1"/>
</dbReference>
<dbReference type="Pfam" id="PF00015">
    <property type="entry name" value="MCPsignal"/>
    <property type="match status" value="1"/>
</dbReference>
<dbReference type="RefSeq" id="WP_092477021.1">
    <property type="nucleotide sequence ID" value="NZ_FOHN01000005.1"/>
</dbReference>
<evidence type="ECO:0000313" key="6">
    <source>
        <dbReference type="EMBL" id="SES92386.1"/>
    </source>
</evidence>
<feature type="domain" description="Methyl-accepting transducer" evidence="5">
    <location>
        <begin position="405"/>
        <end position="662"/>
    </location>
</feature>
<evidence type="ECO:0000256" key="3">
    <source>
        <dbReference type="SAM" id="Coils"/>
    </source>
</evidence>
<dbReference type="PANTHER" id="PTHR32089:SF112">
    <property type="entry name" value="LYSOZYME-LIKE PROTEIN-RELATED"/>
    <property type="match status" value="1"/>
</dbReference>
<dbReference type="PROSITE" id="PS00018">
    <property type="entry name" value="EF_HAND_1"/>
    <property type="match status" value="1"/>
</dbReference>
<dbReference type="SUPFAM" id="SSF58104">
    <property type="entry name" value="Methyl-accepting chemotaxis protein (MCP) signaling domain"/>
    <property type="match status" value="1"/>
</dbReference>
<keyword evidence="3" id="KW-0175">Coiled coil</keyword>
<keyword evidence="4" id="KW-1133">Transmembrane helix</keyword>
<dbReference type="GO" id="GO:0016020">
    <property type="term" value="C:membrane"/>
    <property type="evidence" value="ECO:0007669"/>
    <property type="project" value="InterPro"/>
</dbReference>
<dbReference type="OrthoDB" id="5449717at2"/>